<dbReference type="PIRSF" id="PIRSF036893">
    <property type="entry name" value="Lipocalin_ApoD"/>
    <property type="match status" value="1"/>
</dbReference>
<feature type="lipid moiety-binding region" description="S-diacylglycerol cysteine" evidence="3">
    <location>
        <position position="16"/>
    </location>
</feature>
<keyword evidence="3" id="KW-0564">Palmitate</keyword>
<proteinExistence type="inferred from homology"/>
<dbReference type="OrthoDB" id="594739at2"/>
<dbReference type="PROSITE" id="PS51257">
    <property type="entry name" value="PROKAR_LIPOPROTEIN"/>
    <property type="match status" value="1"/>
</dbReference>
<name>A0A117MSF5_CHLLI</name>
<evidence type="ECO:0000313" key="6">
    <source>
        <dbReference type="Proteomes" id="UP000053937"/>
    </source>
</evidence>
<comment type="similarity">
    <text evidence="1 2">Belongs to the calycin superfamily. Lipocalin family.</text>
</comment>
<dbReference type="GO" id="GO:0006950">
    <property type="term" value="P:response to stress"/>
    <property type="evidence" value="ECO:0007669"/>
    <property type="project" value="UniProtKB-ARBA"/>
</dbReference>
<evidence type="ECO:0000259" key="4">
    <source>
        <dbReference type="Pfam" id="PF08212"/>
    </source>
</evidence>
<feature type="lipid moiety-binding region" description="N-palmitoyl cysteine" evidence="3">
    <location>
        <position position="16"/>
    </location>
</feature>
<reference evidence="5 6" key="1">
    <citation type="submission" date="2015-10" db="EMBL/GenBank/DDBJ databases">
        <title>Draft Genome Sequence of Chlorobium limicola strain Frasassi Growing under Artificial Lighting in the Frasassi Cave System.</title>
        <authorList>
            <person name="Mansor M."/>
            <person name="Macalady J."/>
        </authorList>
    </citation>
    <scope>NUCLEOTIDE SEQUENCE [LARGE SCALE GENOMIC DNA]</scope>
    <source>
        <strain evidence="5 6">Frasassi</strain>
    </source>
</reference>
<dbReference type="SUPFAM" id="SSF50814">
    <property type="entry name" value="Lipocalins"/>
    <property type="match status" value="1"/>
</dbReference>
<comment type="caution">
    <text evidence="5">The sequence shown here is derived from an EMBL/GenBank/DDBJ whole genome shotgun (WGS) entry which is preliminary data.</text>
</comment>
<dbReference type="InterPro" id="IPR047202">
    <property type="entry name" value="Lipocalin_Blc-like_dom"/>
</dbReference>
<dbReference type="Pfam" id="PF08212">
    <property type="entry name" value="Lipocalin_2"/>
    <property type="match status" value="1"/>
</dbReference>
<dbReference type="AlphaFoldDB" id="A0A117MSF5"/>
<evidence type="ECO:0000313" key="5">
    <source>
        <dbReference type="EMBL" id="KUL33265.1"/>
    </source>
</evidence>
<keyword evidence="3" id="KW-0449">Lipoprotein</keyword>
<organism evidence="5 6">
    <name type="scientific">Chlorobium limicola</name>
    <dbReference type="NCBI Taxonomy" id="1092"/>
    <lineage>
        <taxon>Bacteria</taxon>
        <taxon>Pseudomonadati</taxon>
        <taxon>Chlorobiota</taxon>
        <taxon>Chlorobiia</taxon>
        <taxon>Chlorobiales</taxon>
        <taxon>Chlorobiaceae</taxon>
        <taxon>Chlorobium/Pelodictyon group</taxon>
        <taxon>Chlorobium</taxon>
    </lineage>
</organism>
<dbReference type="PANTHER" id="PTHR10612:SF34">
    <property type="entry name" value="APOLIPOPROTEIN D"/>
    <property type="match status" value="1"/>
</dbReference>
<dbReference type="InterPro" id="IPR012674">
    <property type="entry name" value="Calycin"/>
</dbReference>
<dbReference type="Proteomes" id="UP000053937">
    <property type="component" value="Unassembled WGS sequence"/>
</dbReference>
<protein>
    <submittedName>
        <fullName evidence="5">Lipocalin</fullName>
    </submittedName>
</protein>
<dbReference type="InterPro" id="IPR002446">
    <property type="entry name" value="Lipocalin_bac"/>
</dbReference>
<keyword evidence="6" id="KW-1185">Reference proteome</keyword>
<dbReference type="InterPro" id="IPR022272">
    <property type="entry name" value="Lipocalin_CS"/>
</dbReference>
<dbReference type="InterPro" id="IPR022271">
    <property type="entry name" value="Lipocalin_ApoD"/>
</dbReference>
<sequence length="172" mass="19345">MINKLFFLVVLLLSGCTGVPEGLAVVDDFKLDRYLGSWYEIARIENSFEKNLGQVSAEYSLREDGSVKVMNKGFDAKKGEWKSIEGKAAFAGEPSKGALKVSFFGPFYAGYNVLALDRENYSWAIVCGHKKSLFWILARKPEMEPVLLQKLVAKADSLGFETAKLRYFEKPR</sequence>
<evidence type="ECO:0000256" key="1">
    <source>
        <dbReference type="ARBA" id="ARBA00006889"/>
    </source>
</evidence>
<dbReference type="PRINTS" id="PR01171">
    <property type="entry name" value="BCTLIPOCALIN"/>
</dbReference>
<dbReference type="Gene3D" id="2.40.128.20">
    <property type="match status" value="1"/>
</dbReference>
<dbReference type="EMBL" id="LMBR01000001">
    <property type="protein sequence ID" value="KUL33265.1"/>
    <property type="molecule type" value="Genomic_DNA"/>
</dbReference>
<dbReference type="PANTHER" id="PTHR10612">
    <property type="entry name" value="APOLIPOPROTEIN D"/>
    <property type="match status" value="1"/>
</dbReference>
<dbReference type="CDD" id="cd19438">
    <property type="entry name" value="lipocalin_Blc-like"/>
    <property type="match status" value="1"/>
</dbReference>
<feature type="domain" description="Lipocalin/cytosolic fatty-acid binding" evidence="4">
    <location>
        <begin position="30"/>
        <end position="168"/>
    </location>
</feature>
<accession>A0A117MSF5</accession>
<dbReference type="PROSITE" id="PS00213">
    <property type="entry name" value="LIPOCALIN"/>
    <property type="match status" value="1"/>
</dbReference>
<dbReference type="RefSeq" id="WP_059138078.1">
    <property type="nucleotide sequence ID" value="NZ_LMBR01000001.1"/>
</dbReference>
<evidence type="ECO:0000256" key="3">
    <source>
        <dbReference type="PIRSR" id="PIRSR036893-52"/>
    </source>
</evidence>
<evidence type="ECO:0000256" key="2">
    <source>
        <dbReference type="PIRNR" id="PIRNR036893"/>
    </source>
</evidence>
<dbReference type="InterPro" id="IPR000566">
    <property type="entry name" value="Lipocln_cytosolic_FA-bd_dom"/>
</dbReference>
<gene>
    <name evidence="5" type="ORF">ASB62_00170</name>
</gene>